<dbReference type="PANTHER" id="PTHR44858:SF1">
    <property type="entry name" value="UDP-N-ACETYLGLUCOSAMINE--PEPTIDE N-ACETYLGLUCOSAMINYLTRANSFERASE SPINDLY-RELATED"/>
    <property type="match status" value="1"/>
</dbReference>
<dbReference type="Proteomes" id="UP000198773">
    <property type="component" value="Unassembled WGS sequence"/>
</dbReference>
<dbReference type="EMBL" id="FNRM01000006">
    <property type="protein sequence ID" value="SEA77524.1"/>
    <property type="molecule type" value="Genomic_DNA"/>
</dbReference>
<gene>
    <name evidence="4" type="ORF">SAMN04488051_10698</name>
</gene>
<accession>A0A1H4DXL4</accession>
<dbReference type="InterPro" id="IPR011990">
    <property type="entry name" value="TPR-like_helical_dom_sf"/>
</dbReference>
<reference evidence="4 5" key="1">
    <citation type="submission" date="2016-10" db="EMBL/GenBank/DDBJ databases">
        <authorList>
            <person name="de Groot N.N."/>
        </authorList>
    </citation>
    <scope>NUCLEOTIDE SEQUENCE [LARGE SCALE GENOMIC DNA]</scope>
    <source>
        <strain evidence="4 5">CGMCC 1.3430</strain>
    </source>
</reference>
<dbReference type="InterPro" id="IPR019734">
    <property type="entry name" value="TPR_rpt"/>
</dbReference>
<dbReference type="InterPro" id="IPR050498">
    <property type="entry name" value="Ycf3"/>
</dbReference>
<dbReference type="Gene3D" id="1.25.40.10">
    <property type="entry name" value="Tetratricopeptide repeat domain"/>
    <property type="match status" value="2"/>
</dbReference>
<dbReference type="PANTHER" id="PTHR44858">
    <property type="entry name" value="TETRATRICOPEPTIDE REPEAT PROTEIN 6"/>
    <property type="match status" value="1"/>
</dbReference>
<dbReference type="Pfam" id="PF13181">
    <property type="entry name" value="TPR_8"/>
    <property type="match status" value="1"/>
</dbReference>
<evidence type="ECO:0000256" key="2">
    <source>
        <dbReference type="ARBA" id="ARBA00022803"/>
    </source>
</evidence>
<feature type="repeat" description="TPR" evidence="3">
    <location>
        <begin position="511"/>
        <end position="544"/>
    </location>
</feature>
<evidence type="ECO:0000313" key="5">
    <source>
        <dbReference type="Proteomes" id="UP000198773"/>
    </source>
</evidence>
<evidence type="ECO:0000256" key="3">
    <source>
        <dbReference type="PROSITE-ProRule" id="PRU00339"/>
    </source>
</evidence>
<name>A0A1H4DXL4_ALKAM</name>
<dbReference type="SMART" id="SM00028">
    <property type="entry name" value="TPR"/>
    <property type="match status" value="3"/>
</dbReference>
<keyword evidence="5" id="KW-1185">Reference proteome</keyword>
<keyword evidence="2 3" id="KW-0802">TPR repeat</keyword>
<evidence type="ECO:0000256" key="1">
    <source>
        <dbReference type="ARBA" id="ARBA00022737"/>
    </source>
</evidence>
<evidence type="ECO:0000313" key="4">
    <source>
        <dbReference type="EMBL" id="SEA77524.1"/>
    </source>
</evidence>
<dbReference type="SUPFAM" id="SSF48452">
    <property type="entry name" value="TPR-like"/>
    <property type="match status" value="2"/>
</dbReference>
<dbReference type="AlphaFoldDB" id="A0A1H4DXL4"/>
<protein>
    <submittedName>
        <fullName evidence="4">Tetratricopeptide repeat-containing protein</fullName>
    </submittedName>
</protein>
<sequence>MLASGFETQTELAQRIAQNEGISKPPCDLVSKVFREQAVSPHNLARIAHALQVEAHTIYLTKDDNPFAEVISSQSPIAQPLLASRSMQNLWLPLVALTFLLGSLIWWQQSNTDHTSQQPPSTKLISPIGKVLIVLQAPANLNPLAEEIASQMSEQDTIRAIVLSRPETYQLPATEVLKSWQAHGVLHLAHDKDQFYAAITATLTSHQHNLTIEQSVFHHAELTAQSETIRDAIVTQSQRFIDGKPLAPILSNSSVALGHFLQGKNQLFISHSASSYLLAESHFLKALELDTNFTATHAELCRLYVRSSWIQDETPSLEKAASFCQLAAEQRPELLEVITAQAELLARTGRAKQALDLLSEHVTLTTADADALAIRATVHMARLGEDDPEPQGPLAEAYAKQAVQLVPGHWQANNSLGNLYFMLGDSQQAKAQFAKASQQHEVILANLGTLQMCYGELEQAAQTYQTLINHFEYEHFGHENLGNLYHMQQNYDKAIKHKLLAIEKQPEVAIHQVWSNLGELYLQQGQHVPAKQHYSHALTLIERDELLGNISLSDQLHKVYYQTKLQQLTPEASLPASLPQQVELFLADQEDLGLQAKTHLAWLLGTVNKQEEKQQLWQDISAICPVYALSPELQQQDQSMAEDKPATP</sequence>
<organism evidence="4 5">
    <name type="scientific">Alkalimonas amylolytica</name>
    <dbReference type="NCBI Taxonomy" id="152573"/>
    <lineage>
        <taxon>Bacteria</taxon>
        <taxon>Pseudomonadati</taxon>
        <taxon>Pseudomonadota</taxon>
        <taxon>Gammaproteobacteria</taxon>
        <taxon>Alkalimonas</taxon>
    </lineage>
</organism>
<dbReference type="PROSITE" id="PS50005">
    <property type="entry name" value="TPR"/>
    <property type="match status" value="1"/>
</dbReference>
<proteinExistence type="predicted"/>
<keyword evidence="1" id="KW-0677">Repeat</keyword>
<dbReference type="STRING" id="152573.SAMN04488051_10698"/>
<dbReference type="RefSeq" id="WP_091343318.1">
    <property type="nucleotide sequence ID" value="NZ_FNRM01000006.1"/>
</dbReference>